<evidence type="ECO:0000313" key="1">
    <source>
        <dbReference type="EMBL" id="CAJ2509725.1"/>
    </source>
</evidence>
<dbReference type="Proteomes" id="UP001295740">
    <property type="component" value="Unassembled WGS sequence"/>
</dbReference>
<keyword evidence="2" id="KW-1185">Reference proteome</keyword>
<dbReference type="Gene3D" id="3.40.50.150">
    <property type="entry name" value="Vaccinia Virus protein VP39"/>
    <property type="match status" value="1"/>
</dbReference>
<reference evidence="1" key="1">
    <citation type="submission" date="2023-10" db="EMBL/GenBank/DDBJ databases">
        <authorList>
            <person name="Hackl T."/>
        </authorList>
    </citation>
    <scope>NUCLEOTIDE SEQUENCE</scope>
</reference>
<dbReference type="AlphaFoldDB" id="A0AAI8YM66"/>
<evidence type="ECO:0000313" key="2">
    <source>
        <dbReference type="Proteomes" id="UP001295740"/>
    </source>
</evidence>
<dbReference type="InterPro" id="IPR029063">
    <property type="entry name" value="SAM-dependent_MTases_sf"/>
</dbReference>
<name>A0AAI8YM66_9PEZI</name>
<sequence>MLKNQVAGLKDGAHLLVIEGIMPQLPIVRGTTLDERYVWFEDLFVMTVQGSYERTKERYVELSREADPRLEFVAQTGGQDGAFQSILDFVFKA</sequence>
<dbReference type="EMBL" id="CAUWAG010000013">
    <property type="protein sequence ID" value="CAJ2509725.1"/>
    <property type="molecule type" value="Genomic_DNA"/>
</dbReference>
<protein>
    <submittedName>
        <fullName evidence="1">Uu.00g056250.m01.CDS01</fullName>
    </submittedName>
</protein>
<proteinExistence type="predicted"/>
<organism evidence="1 2">
    <name type="scientific">Anthostomella pinea</name>
    <dbReference type="NCBI Taxonomy" id="933095"/>
    <lineage>
        <taxon>Eukaryota</taxon>
        <taxon>Fungi</taxon>
        <taxon>Dikarya</taxon>
        <taxon>Ascomycota</taxon>
        <taxon>Pezizomycotina</taxon>
        <taxon>Sordariomycetes</taxon>
        <taxon>Xylariomycetidae</taxon>
        <taxon>Xylariales</taxon>
        <taxon>Xylariaceae</taxon>
        <taxon>Anthostomella</taxon>
    </lineage>
</organism>
<accession>A0AAI8YM66</accession>
<gene>
    <name evidence="1" type="ORF">KHLLAP_LOCUS10193</name>
</gene>
<comment type="caution">
    <text evidence="1">The sequence shown here is derived from an EMBL/GenBank/DDBJ whole genome shotgun (WGS) entry which is preliminary data.</text>
</comment>